<proteinExistence type="predicted"/>
<name>A0A9P6W3B4_RHOMI</name>
<dbReference type="GO" id="GO:0022857">
    <property type="term" value="F:transmembrane transporter activity"/>
    <property type="evidence" value="ECO:0007669"/>
    <property type="project" value="InterPro"/>
</dbReference>
<feature type="transmembrane region" description="Helical" evidence="7">
    <location>
        <begin position="718"/>
        <end position="737"/>
    </location>
</feature>
<feature type="compositionally biased region" description="Pro residues" evidence="6">
    <location>
        <begin position="136"/>
        <end position="147"/>
    </location>
</feature>
<feature type="transmembrane region" description="Helical" evidence="7">
    <location>
        <begin position="435"/>
        <end position="455"/>
    </location>
</feature>
<comment type="caution">
    <text evidence="8">The sequence shown here is derived from an EMBL/GenBank/DDBJ whole genome shotgun (WGS) entry which is preliminary data.</text>
</comment>
<feature type="transmembrane region" description="Helical" evidence="7">
    <location>
        <begin position="586"/>
        <end position="608"/>
    </location>
</feature>
<dbReference type="EMBL" id="PUHQ01000020">
    <property type="protein sequence ID" value="KAG0663399.1"/>
    <property type="molecule type" value="Genomic_DNA"/>
</dbReference>
<keyword evidence="2" id="KW-0813">Transport</keyword>
<feature type="compositionally biased region" description="Polar residues" evidence="6">
    <location>
        <begin position="182"/>
        <end position="193"/>
    </location>
</feature>
<evidence type="ECO:0008006" key="10">
    <source>
        <dbReference type="Google" id="ProtNLM"/>
    </source>
</evidence>
<feature type="transmembrane region" description="Helical" evidence="7">
    <location>
        <begin position="407"/>
        <end position="423"/>
    </location>
</feature>
<feature type="compositionally biased region" description="Acidic residues" evidence="6">
    <location>
        <begin position="919"/>
        <end position="931"/>
    </location>
</feature>
<keyword evidence="5 7" id="KW-0472">Membrane</keyword>
<dbReference type="Gene3D" id="1.20.1740.10">
    <property type="entry name" value="Amino acid/polyamine transporter I"/>
    <property type="match status" value="1"/>
</dbReference>
<evidence type="ECO:0000256" key="6">
    <source>
        <dbReference type="SAM" id="MobiDB-lite"/>
    </source>
</evidence>
<gene>
    <name evidence="8" type="ORF">C6P46_002738</name>
</gene>
<comment type="subcellular location">
    <subcellularLocation>
        <location evidence="1">Membrane</location>
        <topology evidence="1">Multi-pass membrane protein</topology>
    </subcellularLocation>
</comment>
<feature type="transmembrane region" description="Helical" evidence="7">
    <location>
        <begin position="475"/>
        <end position="496"/>
    </location>
</feature>
<evidence type="ECO:0000256" key="5">
    <source>
        <dbReference type="ARBA" id="ARBA00023136"/>
    </source>
</evidence>
<feature type="transmembrane region" description="Helical" evidence="7">
    <location>
        <begin position="383"/>
        <end position="401"/>
    </location>
</feature>
<dbReference type="PANTHER" id="PTHR45649">
    <property type="entry name" value="AMINO-ACID PERMEASE BAT1"/>
    <property type="match status" value="1"/>
</dbReference>
<dbReference type="PANTHER" id="PTHR45649:SF9">
    <property type="entry name" value="AMINO-ACID PERMEASE 2"/>
    <property type="match status" value="1"/>
</dbReference>
<dbReference type="OrthoDB" id="10054429at2759"/>
<feature type="transmembrane region" description="Helical" evidence="7">
    <location>
        <begin position="687"/>
        <end position="712"/>
    </location>
</feature>
<dbReference type="InterPro" id="IPR002293">
    <property type="entry name" value="AA/rel_permease1"/>
</dbReference>
<evidence type="ECO:0000256" key="1">
    <source>
        <dbReference type="ARBA" id="ARBA00004141"/>
    </source>
</evidence>
<feature type="transmembrane region" description="Helical" evidence="7">
    <location>
        <begin position="552"/>
        <end position="574"/>
    </location>
</feature>
<feature type="compositionally biased region" description="Basic and acidic residues" evidence="6">
    <location>
        <begin position="894"/>
        <end position="903"/>
    </location>
</feature>
<keyword evidence="4 7" id="KW-1133">Transmembrane helix</keyword>
<dbReference type="AlphaFoldDB" id="A0A9P6W3B4"/>
<evidence type="ECO:0000313" key="8">
    <source>
        <dbReference type="EMBL" id="KAG0663399.1"/>
    </source>
</evidence>
<dbReference type="GO" id="GO:0016020">
    <property type="term" value="C:membrane"/>
    <property type="evidence" value="ECO:0007669"/>
    <property type="project" value="UniProtKB-SubCell"/>
</dbReference>
<evidence type="ECO:0000256" key="3">
    <source>
        <dbReference type="ARBA" id="ARBA00022692"/>
    </source>
</evidence>
<sequence length="959" mass="103133">MTLDDFAPTSDRMRGHHDYQDHERAERRDDDDQARERRTDERTPVGNGSMSSPRRSGSTGSSRKGKERARDPLDQSDEDRRRRRIATAPATESVMAATGKPEGLRAVSQPASQAAVTAADRAGPRSNHPLDRNDPPAAPTPPPPPLSQQPEEEAEAPLAPGSTATAPIALQSILKRPPPARLSSSLNSRFSYGSTTTSPLISISPAPPSPRANSATATSKVDGVLLPTLISTPSSDDGGEASPSSTPPSFKNPAVDEEEEDRKTKLARPGVVTHGVLFSTPGTTTSVLPLSSPSFIDSNNKYNLDDHGPADPTGTFKSWKSSMMGRRSGMYDRKKLAALGFEEELTRDYDFWASWGIALCNIGGLPGCVLGVLTALEAGGGSMYAIAWPISGLFMVSLAAILGEMASTWPVAGAMFTWVFRLCRSRKALNPWARYASWIVGSLLLCSHLLLQIVVTWQFAHNVLGVVGLYTEKDYNHWVTIALGWGIVTFSALVTCSRLSRSPWLWRICGYLILAFFLIINVILLATAKEIRSAKYVFTSYHNTTGFKSKSYVYMIGWVLTCVATGMEASAHMAEDTKKPSRTVPLAMFWSVVATYLMGWVSICVLLATMNTEGLDPDLQPSIALIANSIPRSYTMAILVLVLFSLLFQNVAQLLATSRFIWALSRESALPFSNFFRRLSKKNKTPIAAIVATWALVIPAICLIAINVSILATTMLEGAGITATSSYLAPVVIYLACSSDVLRGDGRAQWTLRGLSQPLCIPVVVFLGTFIVVMCLPTAYPITSLSVSYASAVLVGVLLLSSISWVVYGNRNYAGPIKTMTRWTIGAEVDLPSTSSAGGAGGVKKSTAVNGQASTTAHLGRSAHVWATSGDYAADGEHDTGETGQWTNGSASRTTRDTFDHTRTTTTSGTGSGTGSEEYTTDDTEADETDSDEGHADGEASPTESGARTDEERRVEGRR</sequence>
<dbReference type="GO" id="GO:0006865">
    <property type="term" value="P:amino acid transport"/>
    <property type="evidence" value="ECO:0007669"/>
    <property type="project" value="InterPro"/>
</dbReference>
<dbReference type="Proteomes" id="UP000777482">
    <property type="component" value="Unassembled WGS sequence"/>
</dbReference>
<accession>A0A9P6W3B4</accession>
<feature type="transmembrane region" description="Helical" evidence="7">
    <location>
        <begin position="758"/>
        <end position="780"/>
    </location>
</feature>
<reference evidence="8 9" key="1">
    <citation type="submission" date="2020-11" db="EMBL/GenBank/DDBJ databases">
        <title>Kefir isolates.</title>
        <authorList>
            <person name="Marcisauskas S."/>
            <person name="Kim Y."/>
            <person name="Blasche S."/>
        </authorList>
    </citation>
    <scope>NUCLEOTIDE SEQUENCE [LARGE SCALE GENOMIC DNA]</scope>
    <source>
        <strain evidence="8 9">KR</strain>
    </source>
</reference>
<feature type="transmembrane region" description="Helical" evidence="7">
    <location>
        <begin position="508"/>
        <end position="528"/>
    </location>
</feature>
<protein>
    <recommendedName>
        <fullName evidence="10">Amino acid/metabolite permease</fullName>
    </recommendedName>
</protein>
<organism evidence="8 9">
    <name type="scientific">Rhodotorula mucilaginosa</name>
    <name type="common">Yeast</name>
    <name type="synonym">Rhodotorula rubra</name>
    <dbReference type="NCBI Taxonomy" id="5537"/>
    <lineage>
        <taxon>Eukaryota</taxon>
        <taxon>Fungi</taxon>
        <taxon>Dikarya</taxon>
        <taxon>Basidiomycota</taxon>
        <taxon>Pucciniomycotina</taxon>
        <taxon>Microbotryomycetes</taxon>
        <taxon>Sporidiobolales</taxon>
        <taxon>Sporidiobolaceae</taxon>
        <taxon>Rhodotorula</taxon>
    </lineage>
</organism>
<feature type="compositionally biased region" description="Low complexity" evidence="6">
    <location>
        <begin position="46"/>
        <end position="62"/>
    </location>
</feature>
<evidence type="ECO:0000256" key="2">
    <source>
        <dbReference type="ARBA" id="ARBA00022448"/>
    </source>
</evidence>
<feature type="compositionally biased region" description="Basic and acidic residues" evidence="6">
    <location>
        <begin position="947"/>
        <end position="959"/>
    </location>
</feature>
<evidence type="ECO:0000256" key="7">
    <source>
        <dbReference type="SAM" id="Phobius"/>
    </source>
</evidence>
<keyword evidence="3 7" id="KW-0812">Transmembrane</keyword>
<evidence type="ECO:0000256" key="4">
    <source>
        <dbReference type="ARBA" id="ARBA00022989"/>
    </source>
</evidence>
<dbReference type="PROSITE" id="PS00218">
    <property type="entry name" value="AMINO_ACID_PERMEASE_1"/>
    <property type="match status" value="1"/>
</dbReference>
<evidence type="ECO:0000313" key="9">
    <source>
        <dbReference type="Proteomes" id="UP000777482"/>
    </source>
</evidence>
<dbReference type="InterPro" id="IPR004840">
    <property type="entry name" value="Amino_acid_permease_CS"/>
</dbReference>
<feature type="transmembrane region" description="Helical" evidence="7">
    <location>
        <begin position="634"/>
        <end position="656"/>
    </location>
</feature>
<keyword evidence="9" id="KW-1185">Reference proteome</keyword>
<feature type="transmembrane region" description="Helical" evidence="7">
    <location>
        <begin position="352"/>
        <end position="376"/>
    </location>
</feature>
<feature type="region of interest" description="Disordered" evidence="6">
    <location>
        <begin position="872"/>
        <end position="959"/>
    </location>
</feature>
<feature type="compositionally biased region" description="Polar residues" evidence="6">
    <location>
        <begin position="882"/>
        <end position="891"/>
    </location>
</feature>
<dbReference type="Pfam" id="PF13520">
    <property type="entry name" value="AA_permease_2"/>
    <property type="match status" value="1"/>
</dbReference>
<feature type="region of interest" description="Disordered" evidence="6">
    <location>
        <begin position="1"/>
        <end position="268"/>
    </location>
</feature>
<feature type="compositionally biased region" description="Basic and acidic residues" evidence="6">
    <location>
        <begin position="11"/>
        <end position="43"/>
    </location>
</feature>
<feature type="transmembrane region" description="Helical" evidence="7">
    <location>
        <begin position="786"/>
        <end position="808"/>
    </location>
</feature>
<feature type="compositionally biased region" description="Low complexity" evidence="6">
    <location>
        <begin position="194"/>
        <end position="204"/>
    </location>
</feature>